<organism evidence="1 2">
    <name type="scientific">Rhypophila decipiens</name>
    <dbReference type="NCBI Taxonomy" id="261697"/>
    <lineage>
        <taxon>Eukaryota</taxon>
        <taxon>Fungi</taxon>
        <taxon>Dikarya</taxon>
        <taxon>Ascomycota</taxon>
        <taxon>Pezizomycotina</taxon>
        <taxon>Sordariomycetes</taxon>
        <taxon>Sordariomycetidae</taxon>
        <taxon>Sordariales</taxon>
        <taxon>Naviculisporaceae</taxon>
        <taxon>Rhypophila</taxon>
    </lineage>
</organism>
<proteinExistence type="predicted"/>
<keyword evidence="2" id="KW-1185">Reference proteome</keyword>
<dbReference type="AlphaFoldDB" id="A0AAN6YH30"/>
<dbReference type="Proteomes" id="UP001301769">
    <property type="component" value="Unassembled WGS sequence"/>
</dbReference>
<sequence length="273" mass="30588">MPWSWHGVRWWGEKITFTLKGRHFCCPLASARVQLRRPGMEERQRNLRCQNETADDNILQTCSLKSPVPGNGQGLSVPFEASLKAVSLEFGFSFSIYFDDQKNNAFGTAGGWQETLIRRLQGFQSFHERSIVEQSVVEPMVDGQSHVVGAGKREIVVRILLAGITHELAIPVKKHIGQREEPALSLLEGCLLCRTCSSVWGRRTGSRTNCVVSTSEGEAPAQARAWNRRVWFVVATVQAVVSVVLECCSGRRPMFEMDDVERGRVCGIWPDLE</sequence>
<protein>
    <submittedName>
        <fullName evidence="1">Uncharacterized protein</fullName>
    </submittedName>
</protein>
<name>A0AAN6YH30_9PEZI</name>
<gene>
    <name evidence="1" type="ORF">QBC37DRAFT_478667</name>
</gene>
<accession>A0AAN6YH30</accession>
<comment type="caution">
    <text evidence="1">The sequence shown here is derived from an EMBL/GenBank/DDBJ whole genome shotgun (WGS) entry which is preliminary data.</text>
</comment>
<reference evidence="1" key="1">
    <citation type="journal article" date="2023" name="Mol. Phylogenet. Evol.">
        <title>Genome-scale phylogeny and comparative genomics of the fungal order Sordariales.</title>
        <authorList>
            <person name="Hensen N."/>
            <person name="Bonometti L."/>
            <person name="Westerberg I."/>
            <person name="Brannstrom I.O."/>
            <person name="Guillou S."/>
            <person name="Cros-Aarteil S."/>
            <person name="Calhoun S."/>
            <person name="Haridas S."/>
            <person name="Kuo A."/>
            <person name="Mondo S."/>
            <person name="Pangilinan J."/>
            <person name="Riley R."/>
            <person name="LaButti K."/>
            <person name="Andreopoulos B."/>
            <person name="Lipzen A."/>
            <person name="Chen C."/>
            <person name="Yan M."/>
            <person name="Daum C."/>
            <person name="Ng V."/>
            <person name="Clum A."/>
            <person name="Steindorff A."/>
            <person name="Ohm R.A."/>
            <person name="Martin F."/>
            <person name="Silar P."/>
            <person name="Natvig D.O."/>
            <person name="Lalanne C."/>
            <person name="Gautier V."/>
            <person name="Ament-Velasquez S.L."/>
            <person name="Kruys A."/>
            <person name="Hutchinson M.I."/>
            <person name="Powell A.J."/>
            <person name="Barry K."/>
            <person name="Miller A.N."/>
            <person name="Grigoriev I.V."/>
            <person name="Debuchy R."/>
            <person name="Gladieux P."/>
            <person name="Hiltunen Thoren M."/>
            <person name="Johannesson H."/>
        </authorList>
    </citation>
    <scope>NUCLEOTIDE SEQUENCE</scope>
    <source>
        <strain evidence="1">PSN293</strain>
    </source>
</reference>
<evidence type="ECO:0000313" key="1">
    <source>
        <dbReference type="EMBL" id="KAK4218546.1"/>
    </source>
</evidence>
<reference evidence="1" key="2">
    <citation type="submission" date="2023-05" db="EMBL/GenBank/DDBJ databases">
        <authorList>
            <consortium name="Lawrence Berkeley National Laboratory"/>
            <person name="Steindorff A."/>
            <person name="Hensen N."/>
            <person name="Bonometti L."/>
            <person name="Westerberg I."/>
            <person name="Brannstrom I.O."/>
            <person name="Guillou S."/>
            <person name="Cros-Aarteil S."/>
            <person name="Calhoun S."/>
            <person name="Haridas S."/>
            <person name="Kuo A."/>
            <person name="Mondo S."/>
            <person name="Pangilinan J."/>
            <person name="Riley R."/>
            <person name="Labutti K."/>
            <person name="Andreopoulos B."/>
            <person name="Lipzen A."/>
            <person name="Chen C."/>
            <person name="Yanf M."/>
            <person name="Daum C."/>
            <person name="Ng V."/>
            <person name="Clum A."/>
            <person name="Ohm R."/>
            <person name="Martin F."/>
            <person name="Silar P."/>
            <person name="Natvig D."/>
            <person name="Lalanne C."/>
            <person name="Gautier V."/>
            <person name="Ament-Velasquez S.L."/>
            <person name="Kruys A."/>
            <person name="Hutchinson M.I."/>
            <person name="Powell A.J."/>
            <person name="Barry K."/>
            <person name="Miller A.N."/>
            <person name="Grigoriev I.V."/>
            <person name="Debuchy R."/>
            <person name="Gladieux P."/>
            <person name="Thoren M.H."/>
            <person name="Johannesson H."/>
        </authorList>
    </citation>
    <scope>NUCLEOTIDE SEQUENCE</scope>
    <source>
        <strain evidence="1">PSN293</strain>
    </source>
</reference>
<evidence type="ECO:0000313" key="2">
    <source>
        <dbReference type="Proteomes" id="UP001301769"/>
    </source>
</evidence>
<dbReference type="EMBL" id="MU858052">
    <property type="protein sequence ID" value="KAK4218546.1"/>
    <property type="molecule type" value="Genomic_DNA"/>
</dbReference>